<proteinExistence type="predicted"/>
<dbReference type="Proteomes" id="UP000292564">
    <property type="component" value="Unassembled WGS sequence"/>
</dbReference>
<feature type="region of interest" description="Disordered" evidence="1">
    <location>
        <begin position="794"/>
        <end position="814"/>
    </location>
</feature>
<evidence type="ECO:0000313" key="2">
    <source>
        <dbReference type="EMBL" id="RZU53501.1"/>
    </source>
</evidence>
<sequence length="814" mass="86827">MRSPLSRRGRSGTVMIARHTVGNALVLHTDGPISKEAQSLALGVQEDANNDIVVLDLHGDMPVGIWESVAGALNRRRRGIRLVVCGQQQETVVLAGQWLSDRLNRTVIAPHGHLIRGAAGALFVHADKASGWVRYRPGRVPAWEAKRFPQPAWDGAAAEFTPTSSVRAAEPLPGGVWIRDARDAELVREHWQWLVTTLPCQPESLAVILGCPGTSDLPLDDIARFWRGLDDENRQRVRFVHYGPVQVPRGEALGQVLADLLGSPVVCFGGVPVGTPEQPQMHTVGADGRLGWQVFARELSYTPRSRPAAPAAVPQMLSHRAPLVLGEPIAPMVYWYANDAVVEVVQAGLWMRPVDPPKGAEAVRGATADPERHVFVFDDATAARAARMRALAEDVVARLDPATRQRSVLVPASTLAAAAPITAPSVASGVVQPGPVEAAPTVPAPCDAPALVAVPAPVGGQAPPATVISVLPTAEAVALPAWRTSSVLVPEAPERPATPPALPEPGQPQTSRDTAEPAPLSAAPTAPRPSEATPARPVPDPKPTRRARYQPVPEAAACALISGRALDEERSWLRRSLSREFDAVASSISRILSEQPGLQGDTAKSAAEILSDSVAVRLYLSSRGAAIDDALRSARKGPHVPFARCVAAGLSRLPSHRGATVYTAAPSPEQWELLARSRLLTEWGFTTALTAPSADLTGAVDVLVWSMTARRTRLLEPDGDEQVDNRVLFVPGTSFKVLDVVEPGPAGERGQVLIRELSANEIDADGRVDRDRVSFDELATASLRRCVERWADTQPQSRVGPAARGRFGALPGLA</sequence>
<feature type="region of interest" description="Disordered" evidence="1">
    <location>
        <begin position="491"/>
        <end position="551"/>
    </location>
</feature>
<feature type="compositionally biased region" description="Pro residues" evidence="1">
    <location>
        <begin position="496"/>
        <end position="506"/>
    </location>
</feature>
<dbReference type="AlphaFoldDB" id="A0A4Q7ZRR2"/>
<comment type="caution">
    <text evidence="2">The sequence shown here is derived from an EMBL/GenBank/DDBJ whole genome shotgun (WGS) entry which is preliminary data.</text>
</comment>
<keyword evidence="3" id="KW-1185">Reference proteome</keyword>
<dbReference type="Gene3D" id="3.90.176.10">
    <property type="entry name" value="Toxin ADP-ribosyltransferase, Chain A, domain 1"/>
    <property type="match status" value="1"/>
</dbReference>
<gene>
    <name evidence="2" type="ORF">EV385_5430</name>
</gene>
<accession>A0A4Q7ZRR2</accession>
<dbReference type="EMBL" id="SHKY01000001">
    <property type="protein sequence ID" value="RZU53501.1"/>
    <property type="molecule type" value="Genomic_DNA"/>
</dbReference>
<reference evidence="2 3" key="1">
    <citation type="submission" date="2019-02" db="EMBL/GenBank/DDBJ databases">
        <title>Sequencing the genomes of 1000 actinobacteria strains.</title>
        <authorList>
            <person name="Klenk H.-P."/>
        </authorList>
    </citation>
    <scope>NUCLEOTIDE SEQUENCE [LARGE SCALE GENOMIC DNA]</scope>
    <source>
        <strain evidence="2 3">DSM 45162</strain>
    </source>
</reference>
<protein>
    <submittedName>
        <fullName evidence="2">Uncharacterized protein</fullName>
    </submittedName>
</protein>
<organism evidence="2 3">
    <name type="scientific">Krasilnikovia cinnamomea</name>
    <dbReference type="NCBI Taxonomy" id="349313"/>
    <lineage>
        <taxon>Bacteria</taxon>
        <taxon>Bacillati</taxon>
        <taxon>Actinomycetota</taxon>
        <taxon>Actinomycetes</taxon>
        <taxon>Micromonosporales</taxon>
        <taxon>Micromonosporaceae</taxon>
        <taxon>Krasilnikovia</taxon>
    </lineage>
</organism>
<evidence type="ECO:0000313" key="3">
    <source>
        <dbReference type="Proteomes" id="UP000292564"/>
    </source>
</evidence>
<dbReference type="RefSeq" id="WP_423203087.1">
    <property type="nucleotide sequence ID" value="NZ_SHKY01000001.1"/>
</dbReference>
<evidence type="ECO:0000256" key="1">
    <source>
        <dbReference type="SAM" id="MobiDB-lite"/>
    </source>
</evidence>
<name>A0A4Q7ZRR2_9ACTN</name>